<keyword evidence="7" id="KW-0732">Signal</keyword>
<dbReference type="GO" id="GO:0046872">
    <property type="term" value="F:metal ion binding"/>
    <property type="evidence" value="ECO:0007669"/>
    <property type="project" value="UniProtKB-KW"/>
</dbReference>
<dbReference type="CDD" id="cd02883">
    <property type="entry name" value="NUDIX_Hydrolase"/>
    <property type="match status" value="1"/>
</dbReference>
<keyword evidence="4" id="KW-0378">Hydrolase</keyword>
<dbReference type="InterPro" id="IPR000326">
    <property type="entry name" value="PAP2/HPO"/>
</dbReference>
<dbReference type="InterPro" id="IPR020084">
    <property type="entry name" value="NUDIX_hydrolase_CS"/>
</dbReference>
<evidence type="ECO:0000256" key="6">
    <source>
        <dbReference type="SAM" id="Phobius"/>
    </source>
</evidence>
<evidence type="ECO:0000256" key="5">
    <source>
        <dbReference type="ARBA" id="ARBA00022842"/>
    </source>
</evidence>
<reference evidence="9 10" key="1">
    <citation type="journal article" date="2012" name="Int. J. Syst. Evol. Microbiol.">
        <title>Vibrio caribbeanicus sp. nov., isolated from the marine sponge Scleritoderma cyanea.</title>
        <authorList>
            <person name="Hoffmann M."/>
            <person name="Monday S.R."/>
            <person name="Allard M.W."/>
            <person name="Strain E.A."/>
            <person name="Whittaker P."/>
            <person name="Naum M."/>
            <person name="McCarthy P.J."/>
            <person name="Lopez J.V."/>
            <person name="Fischer M."/>
            <person name="Brown E.W."/>
        </authorList>
    </citation>
    <scope>NUCLEOTIDE SEQUENCE [LARGE SCALE GENOMIC DNA]</scope>
    <source>
        <strain evidence="10">DSMZ 21326</strain>
    </source>
</reference>
<evidence type="ECO:0000256" key="4">
    <source>
        <dbReference type="ARBA" id="ARBA00022801"/>
    </source>
</evidence>
<evidence type="ECO:0000256" key="3">
    <source>
        <dbReference type="ARBA" id="ARBA00022723"/>
    </source>
</evidence>
<dbReference type="PANTHER" id="PTHR43758">
    <property type="entry name" value="7,8-DIHYDRO-8-OXOGUANINE TRIPHOSPHATASE"/>
    <property type="match status" value="1"/>
</dbReference>
<dbReference type="CDD" id="cd01610">
    <property type="entry name" value="PAP2_like"/>
    <property type="match status" value="1"/>
</dbReference>
<dbReference type="SUPFAM" id="SSF55811">
    <property type="entry name" value="Nudix"/>
    <property type="match status" value="1"/>
</dbReference>
<dbReference type="PROSITE" id="PS00893">
    <property type="entry name" value="NUDIX_BOX"/>
    <property type="match status" value="1"/>
</dbReference>
<dbReference type="RefSeq" id="WP_008076287.1">
    <property type="nucleotide sequence ID" value="NZ_AEVT01000058.1"/>
</dbReference>
<feature type="chain" id="PRO_5003227924" evidence="7">
    <location>
        <begin position="26"/>
        <end position="475"/>
    </location>
</feature>
<dbReference type="GO" id="GO:0005737">
    <property type="term" value="C:cytoplasm"/>
    <property type="evidence" value="ECO:0007669"/>
    <property type="project" value="TreeGrafter"/>
</dbReference>
<dbReference type="Proteomes" id="UP000006228">
    <property type="component" value="Unassembled WGS sequence"/>
</dbReference>
<feature type="transmembrane region" description="Helical" evidence="6">
    <location>
        <begin position="214"/>
        <end position="233"/>
    </location>
</feature>
<feature type="transmembrane region" description="Helical" evidence="6">
    <location>
        <begin position="283"/>
        <end position="301"/>
    </location>
</feature>
<dbReference type="GO" id="GO:0016818">
    <property type="term" value="F:hydrolase activity, acting on acid anhydrides, in phosphorus-containing anhydrides"/>
    <property type="evidence" value="ECO:0007669"/>
    <property type="project" value="TreeGrafter"/>
</dbReference>
<comment type="cofactor">
    <cofactor evidence="1">
        <name>Mg(2+)</name>
        <dbReference type="ChEBI" id="CHEBI:18420"/>
    </cofactor>
</comment>
<comment type="similarity">
    <text evidence="2">Belongs to the Nudix hydrolase family.</text>
</comment>
<dbReference type="SUPFAM" id="SSF48317">
    <property type="entry name" value="Acid phosphatase/Vanadium-dependent haloperoxidase"/>
    <property type="match status" value="1"/>
</dbReference>
<proteinExistence type="inferred from homology"/>
<accession>E8M5V9</accession>
<feature type="domain" description="Nudix hydrolase" evidence="8">
    <location>
        <begin position="30"/>
        <end position="167"/>
    </location>
</feature>
<feature type="transmembrane region" description="Helical" evidence="6">
    <location>
        <begin position="245"/>
        <end position="263"/>
    </location>
</feature>
<dbReference type="PROSITE" id="PS51462">
    <property type="entry name" value="NUDIX"/>
    <property type="match status" value="1"/>
</dbReference>
<dbReference type="EMBL" id="AEVT01000058">
    <property type="protein sequence ID" value="EGA70409.1"/>
    <property type="molecule type" value="Genomic_DNA"/>
</dbReference>
<evidence type="ECO:0000256" key="7">
    <source>
        <dbReference type="SAM" id="SignalP"/>
    </source>
</evidence>
<sequence length="475" mass="52605">MRLYFHHLGLLLTLLLAFVSIPSIAKNTQENFTGAACIIRADDKLVMVNEIITQKLSLPAGRVEAGEDPAKTAQRETWEETGLVVNAVRVLGQTNNTVFYDCVSESDIVSFQFNNVHDGCELPIWFAPHYGVEIASAMLVNPNNIDANEYRYPDQMGWVKQMLAKATNQSVNYVGNLVEAAPHFNQIELSWMLKLQHVVAALPESIRDTIRGSIMSGNVFSLPFLLIMLLPFVYLRYGKHFSYKIFFAITVTALMSIVAQQGFAFPRPHVYLPAVELIDTYGYSFPSKSVAIWMCVGVLLLHAENKLSINPLSVAILGIVTWLGLAKFYTGSAFIVDILSGALLGFLCAWHIIRLEVKPEVDTRKLLTSKIVWAGLLVICTFAGLFWPSPVMAHWFAVITTVLILVSTLKDNNRMVSSSTVYLVTIALLAMNVALTLAVEAVSYSTGLSLAVELVRYPLIIALFVVTVRKVQQAA</sequence>
<dbReference type="Gene3D" id="3.90.79.10">
    <property type="entry name" value="Nucleoside Triphosphate Pyrophosphohydrolase"/>
    <property type="match status" value="1"/>
</dbReference>
<dbReference type="InterPro" id="IPR000086">
    <property type="entry name" value="NUDIX_hydrolase_dom"/>
</dbReference>
<feature type="transmembrane region" description="Helical" evidence="6">
    <location>
        <begin position="308"/>
        <end position="325"/>
    </location>
</feature>
<feature type="transmembrane region" description="Helical" evidence="6">
    <location>
        <begin position="421"/>
        <end position="442"/>
    </location>
</feature>
<evidence type="ECO:0000313" key="10">
    <source>
        <dbReference type="Proteomes" id="UP000006228"/>
    </source>
</evidence>
<dbReference type="eggNOG" id="COG0494">
    <property type="taxonomic scope" value="Bacteria"/>
</dbReference>
<feature type="transmembrane region" description="Helical" evidence="6">
    <location>
        <begin position="393"/>
        <end position="409"/>
    </location>
</feature>
<feature type="transmembrane region" description="Helical" evidence="6">
    <location>
        <begin position="331"/>
        <end position="350"/>
    </location>
</feature>
<keyword evidence="6" id="KW-1133">Transmembrane helix</keyword>
<protein>
    <submittedName>
        <fullName evidence="9">MutT/nudix family protein</fullName>
    </submittedName>
</protein>
<dbReference type="AlphaFoldDB" id="E8M5V9"/>
<dbReference type="Pfam" id="PF00293">
    <property type="entry name" value="NUDIX"/>
    <property type="match status" value="1"/>
</dbReference>
<evidence type="ECO:0000259" key="8">
    <source>
        <dbReference type="PROSITE" id="PS51462"/>
    </source>
</evidence>
<dbReference type="InterPro" id="IPR036938">
    <property type="entry name" value="PAP2/HPO_sf"/>
</dbReference>
<dbReference type="eggNOG" id="COG0671">
    <property type="taxonomic scope" value="Bacteria"/>
</dbReference>
<dbReference type="PANTHER" id="PTHR43758:SF8">
    <property type="entry name" value="8-OXO-DGTP DIPHOSPHATASE YTKD-RELATED"/>
    <property type="match status" value="1"/>
</dbReference>
<dbReference type="OrthoDB" id="5918940at2"/>
<evidence type="ECO:0000256" key="2">
    <source>
        <dbReference type="ARBA" id="ARBA00005582"/>
    </source>
</evidence>
<gene>
    <name evidence="9" type="ORF">VISI1226_00050</name>
</gene>
<feature type="transmembrane region" description="Helical" evidence="6">
    <location>
        <begin position="371"/>
        <end position="387"/>
    </location>
</feature>
<keyword evidence="3" id="KW-0479">Metal-binding</keyword>
<comment type="caution">
    <text evidence="9">The sequence shown here is derived from an EMBL/GenBank/DDBJ whole genome shotgun (WGS) entry which is preliminary data.</text>
</comment>
<feature type="signal peptide" evidence="7">
    <location>
        <begin position="1"/>
        <end position="25"/>
    </location>
</feature>
<dbReference type="Pfam" id="PF01569">
    <property type="entry name" value="PAP2"/>
    <property type="match status" value="1"/>
</dbReference>
<keyword evidence="5" id="KW-0460">Magnesium</keyword>
<evidence type="ECO:0000256" key="1">
    <source>
        <dbReference type="ARBA" id="ARBA00001946"/>
    </source>
</evidence>
<keyword evidence="6" id="KW-0472">Membrane</keyword>
<dbReference type="InterPro" id="IPR015797">
    <property type="entry name" value="NUDIX_hydrolase-like_dom_sf"/>
</dbReference>
<dbReference type="GeneID" id="95568988"/>
<organism evidence="9 10">
    <name type="scientific">Vibrio sinaloensis DSM 21326</name>
    <dbReference type="NCBI Taxonomy" id="945550"/>
    <lineage>
        <taxon>Bacteria</taxon>
        <taxon>Pseudomonadati</taxon>
        <taxon>Pseudomonadota</taxon>
        <taxon>Gammaproteobacteria</taxon>
        <taxon>Vibrionales</taxon>
        <taxon>Vibrionaceae</taxon>
        <taxon>Vibrio</taxon>
        <taxon>Vibrio oreintalis group</taxon>
    </lineage>
</organism>
<name>E8M5V9_PHOS4</name>
<keyword evidence="6" id="KW-0812">Transmembrane</keyword>
<evidence type="ECO:0000313" key="9">
    <source>
        <dbReference type="EMBL" id="EGA70409.1"/>
    </source>
</evidence>
<feature type="transmembrane region" description="Helical" evidence="6">
    <location>
        <begin position="448"/>
        <end position="468"/>
    </location>
</feature>